<evidence type="ECO:0000256" key="6">
    <source>
        <dbReference type="ARBA" id="ARBA00035197"/>
    </source>
</evidence>
<comment type="similarity">
    <text evidence="1 7">Belongs to the universal ribosomal protein uL18 family.</text>
</comment>
<evidence type="ECO:0000313" key="9">
    <source>
        <dbReference type="EMBL" id="KRM71406.1"/>
    </source>
</evidence>
<comment type="caution">
    <text evidence="9">The sequence shown here is derived from an EMBL/GenBank/DDBJ whole genome shotgun (WGS) entry which is preliminary data.</text>
</comment>
<evidence type="ECO:0000256" key="8">
    <source>
        <dbReference type="SAM" id="MobiDB-lite"/>
    </source>
</evidence>
<evidence type="ECO:0000256" key="3">
    <source>
        <dbReference type="ARBA" id="ARBA00022884"/>
    </source>
</evidence>
<evidence type="ECO:0000313" key="10">
    <source>
        <dbReference type="Proteomes" id="UP000051672"/>
    </source>
</evidence>
<dbReference type="Pfam" id="PF00861">
    <property type="entry name" value="Ribosomal_L18p"/>
    <property type="match status" value="1"/>
</dbReference>
<dbReference type="SUPFAM" id="SSF53137">
    <property type="entry name" value="Translational machinery components"/>
    <property type="match status" value="1"/>
</dbReference>
<dbReference type="HAMAP" id="MF_01337_B">
    <property type="entry name" value="Ribosomal_uL18_B"/>
    <property type="match status" value="1"/>
</dbReference>
<dbReference type="Proteomes" id="UP000051672">
    <property type="component" value="Unassembled WGS sequence"/>
</dbReference>
<dbReference type="FunFam" id="3.30.420.100:FF:000001">
    <property type="entry name" value="50S ribosomal protein L18"/>
    <property type="match status" value="1"/>
</dbReference>
<dbReference type="AlphaFoldDB" id="A0A0R2AVF6"/>
<dbReference type="PATRIC" id="fig|1423727.3.peg.1540"/>
<comment type="function">
    <text evidence="7">This is one of the proteins that bind and probably mediate the attachment of the 5S RNA into the large ribosomal subunit, where it forms part of the central protuberance.</text>
</comment>
<protein>
    <recommendedName>
        <fullName evidence="6 7">Large ribosomal subunit protein uL18</fullName>
    </recommendedName>
</protein>
<evidence type="ECO:0000256" key="5">
    <source>
        <dbReference type="ARBA" id="ARBA00023274"/>
    </source>
</evidence>
<dbReference type="InterPro" id="IPR004389">
    <property type="entry name" value="Ribosomal_uL18_bac-type"/>
</dbReference>
<dbReference type="STRING" id="1423727.FC34_GL001518"/>
<keyword evidence="3 7" id="KW-0694">RNA-binding</keyword>
<feature type="region of interest" description="Disordered" evidence="8">
    <location>
        <begin position="1"/>
        <end position="24"/>
    </location>
</feature>
<dbReference type="GO" id="GO:0006412">
    <property type="term" value="P:translation"/>
    <property type="evidence" value="ECO:0007669"/>
    <property type="project" value="UniProtKB-UniRule"/>
</dbReference>
<evidence type="ECO:0000256" key="1">
    <source>
        <dbReference type="ARBA" id="ARBA00007116"/>
    </source>
</evidence>
<dbReference type="NCBIfam" id="TIGR00060">
    <property type="entry name" value="L18_bact"/>
    <property type="match status" value="1"/>
</dbReference>
<dbReference type="EMBL" id="AYZQ01000004">
    <property type="protein sequence ID" value="KRM71406.1"/>
    <property type="molecule type" value="Genomic_DNA"/>
</dbReference>
<dbReference type="InterPro" id="IPR005484">
    <property type="entry name" value="Ribosomal_uL18_bac/plant/anim"/>
</dbReference>
<accession>A0A0R2AVF6</accession>
<dbReference type="GO" id="GO:0008097">
    <property type="term" value="F:5S rRNA binding"/>
    <property type="evidence" value="ECO:0007669"/>
    <property type="project" value="TreeGrafter"/>
</dbReference>
<dbReference type="PANTHER" id="PTHR12899:SF3">
    <property type="entry name" value="LARGE RIBOSOMAL SUBUNIT PROTEIN UL18M"/>
    <property type="match status" value="1"/>
</dbReference>
<gene>
    <name evidence="7" type="primary">rplR</name>
    <name evidence="9" type="ORF">FC34_GL001518</name>
</gene>
<dbReference type="Gene3D" id="3.30.420.100">
    <property type="match status" value="1"/>
</dbReference>
<dbReference type="GO" id="GO:0022625">
    <property type="term" value="C:cytosolic large ribosomal subunit"/>
    <property type="evidence" value="ECO:0007669"/>
    <property type="project" value="TreeGrafter"/>
</dbReference>
<evidence type="ECO:0000256" key="2">
    <source>
        <dbReference type="ARBA" id="ARBA00022730"/>
    </source>
</evidence>
<evidence type="ECO:0000256" key="7">
    <source>
        <dbReference type="HAMAP-Rule" id="MF_01337"/>
    </source>
</evidence>
<organism evidence="9 10">
    <name type="scientific">Lacticaseibacillus brantae DSM 23927</name>
    <dbReference type="NCBI Taxonomy" id="1423727"/>
    <lineage>
        <taxon>Bacteria</taxon>
        <taxon>Bacillati</taxon>
        <taxon>Bacillota</taxon>
        <taxon>Bacilli</taxon>
        <taxon>Lactobacillales</taxon>
        <taxon>Lactobacillaceae</taxon>
        <taxon>Lacticaseibacillus</taxon>
    </lineage>
</organism>
<keyword evidence="10" id="KW-1185">Reference proteome</keyword>
<name>A0A0R2AVF6_9LACO</name>
<keyword evidence="4 7" id="KW-0689">Ribosomal protein</keyword>
<proteinExistence type="inferred from homology"/>
<dbReference type="CDD" id="cd00432">
    <property type="entry name" value="Ribosomal_L18_L5e"/>
    <property type="match status" value="1"/>
</dbReference>
<sequence length="122" mass="13261">MNIVISKPDKNKTRQRRHSRVRGKISGTSERPRLNIFRSNKNIYAQLIDDVAGVTLASASTLDKEISADLNKTDSAAAVGELIAKRGVAAGHKVVVFDRGGYLYHGRVAALAEAARENGLEF</sequence>
<keyword evidence="5 7" id="KW-0687">Ribonucleoprotein</keyword>
<dbReference type="InterPro" id="IPR057268">
    <property type="entry name" value="Ribosomal_L18"/>
</dbReference>
<comment type="subunit">
    <text evidence="7">Part of the 50S ribosomal subunit; part of the 5S rRNA/L5/L18/L25 subcomplex. Contacts the 5S and 23S rRNAs.</text>
</comment>
<feature type="compositionally biased region" description="Basic residues" evidence="8">
    <location>
        <begin position="13"/>
        <end position="23"/>
    </location>
</feature>
<evidence type="ECO:0000256" key="4">
    <source>
        <dbReference type="ARBA" id="ARBA00022980"/>
    </source>
</evidence>
<keyword evidence="2 7" id="KW-0699">rRNA-binding</keyword>
<dbReference type="PANTHER" id="PTHR12899">
    <property type="entry name" value="39S RIBOSOMAL PROTEIN L18, MITOCHONDRIAL"/>
    <property type="match status" value="1"/>
</dbReference>
<reference evidence="9 10" key="1">
    <citation type="journal article" date="2015" name="Genome Announc.">
        <title>Expanding the biotechnology potential of lactobacilli through comparative genomics of 213 strains and associated genera.</title>
        <authorList>
            <person name="Sun Z."/>
            <person name="Harris H.M."/>
            <person name="McCann A."/>
            <person name="Guo C."/>
            <person name="Argimon S."/>
            <person name="Zhang W."/>
            <person name="Yang X."/>
            <person name="Jeffery I.B."/>
            <person name="Cooney J.C."/>
            <person name="Kagawa T.F."/>
            <person name="Liu W."/>
            <person name="Song Y."/>
            <person name="Salvetti E."/>
            <person name="Wrobel A."/>
            <person name="Rasinkangas P."/>
            <person name="Parkhill J."/>
            <person name="Rea M.C."/>
            <person name="O'Sullivan O."/>
            <person name="Ritari J."/>
            <person name="Douillard F.P."/>
            <person name="Paul Ross R."/>
            <person name="Yang R."/>
            <person name="Briner A.E."/>
            <person name="Felis G.E."/>
            <person name="de Vos W.M."/>
            <person name="Barrangou R."/>
            <person name="Klaenhammer T.R."/>
            <person name="Caufield P.W."/>
            <person name="Cui Y."/>
            <person name="Zhang H."/>
            <person name="O'Toole P.W."/>
        </authorList>
    </citation>
    <scope>NUCLEOTIDE SEQUENCE [LARGE SCALE GENOMIC DNA]</scope>
    <source>
        <strain evidence="9 10">DSM 23927</strain>
    </source>
</reference>
<dbReference type="GO" id="GO:0003735">
    <property type="term" value="F:structural constituent of ribosome"/>
    <property type="evidence" value="ECO:0007669"/>
    <property type="project" value="InterPro"/>
</dbReference>